<gene>
    <name evidence="5" type="ordered locus">Desaci_1108</name>
</gene>
<evidence type="ECO:0000256" key="3">
    <source>
        <dbReference type="SAM" id="SignalP"/>
    </source>
</evidence>
<dbReference type="OrthoDB" id="9769314at2"/>
<dbReference type="Gene3D" id="3.20.20.80">
    <property type="entry name" value="Glycosidases"/>
    <property type="match status" value="1"/>
</dbReference>
<dbReference type="GO" id="GO:0005975">
    <property type="term" value="P:carbohydrate metabolic process"/>
    <property type="evidence" value="ECO:0007669"/>
    <property type="project" value="InterPro"/>
</dbReference>
<dbReference type="RefSeq" id="WP_014826154.1">
    <property type="nucleotide sequence ID" value="NC_018068.1"/>
</dbReference>
<dbReference type="Pfam" id="PF00704">
    <property type="entry name" value="Glyco_hydro_18"/>
    <property type="match status" value="1"/>
</dbReference>
<evidence type="ECO:0000313" key="6">
    <source>
        <dbReference type="Proteomes" id="UP000002892"/>
    </source>
</evidence>
<dbReference type="PROSITE" id="PS51257">
    <property type="entry name" value="PROKAR_LIPOPROTEIN"/>
    <property type="match status" value="1"/>
</dbReference>
<dbReference type="GO" id="GO:0016798">
    <property type="term" value="F:hydrolase activity, acting on glycosyl bonds"/>
    <property type="evidence" value="ECO:0007669"/>
    <property type="project" value="UniProtKB-KW"/>
</dbReference>
<dbReference type="HOGENOM" id="CLU_037415_2_0_9"/>
<dbReference type="SMART" id="SM00636">
    <property type="entry name" value="Glyco_18"/>
    <property type="match status" value="1"/>
</dbReference>
<dbReference type="InterPro" id="IPR041704">
    <property type="entry name" value="CFLE_GH18"/>
</dbReference>
<feature type="signal peptide" evidence="3">
    <location>
        <begin position="1"/>
        <end position="18"/>
    </location>
</feature>
<accession>I4D2X2</accession>
<dbReference type="InterPro" id="IPR017853">
    <property type="entry name" value="GH"/>
</dbReference>
<keyword evidence="1 5" id="KW-0378">Hydrolase</keyword>
<dbReference type="PANTHER" id="PTHR46066:SF2">
    <property type="entry name" value="CHITINASE DOMAIN-CONTAINING PROTEIN 1"/>
    <property type="match status" value="1"/>
</dbReference>
<reference evidence="5 6" key="1">
    <citation type="journal article" date="2012" name="J. Bacteriol.">
        <title>Complete genome sequences of Desulfosporosinus orientis DSM765T, Desulfosporosinus youngiae DSM17734T, Desulfosporosinus meridiei DSM13257T, and Desulfosporosinus acidiphilus DSM22704T.</title>
        <authorList>
            <person name="Pester M."/>
            <person name="Brambilla E."/>
            <person name="Alazard D."/>
            <person name="Rattei T."/>
            <person name="Weinmaier T."/>
            <person name="Han J."/>
            <person name="Lucas S."/>
            <person name="Lapidus A."/>
            <person name="Cheng J.F."/>
            <person name="Goodwin L."/>
            <person name="Pitluck S."/>
            <person name="Peters L."/>
            <person name="Ovchinnikova G."/>
            <person name="Teshima H."/>
            <person name="Detter J.C."/>
            <person name="Han C.S."/>
            <person name="Tapia R."/>
            <person name="Land M.L."/>
            <person name="Hauser L."/>
            <person name="Kyrpides N.C."/>
            <person name="Ivanova N.N."/>
            <person name="Pagani I."/>
            <person name="Huntmann M."/>
            <person name="Wei C.L."/>
            <person name="Davenport K.W."/>
            <person name="Daligault H."/>
            <person name="Chain P.S."/>
            <person name="Chen A."/>
            <person name="Mavromatis K."/>
            <person name="Markowitz V."/>
            <person name="Szeto E."/>
            <person name="Mikhailova N."/>
            <person name="Pati A."/>
            <person name="Wagner M."/>
            <person name="Woyke T."/>
            <person name="Ollivier B."/>
            <person name="Klenk H.P."/>
            <person name="Spring S."/>
            <person name="Loy A."/>
        </authorList>
    </citation>
    <scope>NUCLEOTIDE SEQUENCE [LARGE SCALE GENOMIC DNA]</scope>
    <source>
        <strain evidence="6">DSM 22704 / JCM 16185 / SJ4</strain>
    </source>
</reference>
<evidence type="ECO:0000313" key="5">
    <source>
        <dbReference type="EMBL" id="AFM40146.1"/>
    </source>
</evidence>
<dbReference type="PROSITE" id="PS51910">
    <property type="entry name" value="GH18_2"/>
    <property type="match status" value="1"/>
</dbReference>
<dbReference type="EMBL" id="CP003639">
    <property type="protein sequence ID" value="AFM40146.1"/>
    <property type="molecule type" value="Genomic_DNA"/>
</dbReference>
<feature type="domain" description="GH18" evidence="4">
    <location>
        <begin position="42"/>
        <end position="358"/>
    </location>
</feature>
<dbReference type="SUPFAM" id="SSF51445">
    <property type="entry name" value="(Trans)glycosidases"/>
    <property type="match status" value="1"/>
</dbReference>
<dbReference type="Gene3D" id="3.10.50.10">
    <property type="match status" value="1"/>
</dbReference>
<evidence type="ECO:0000256" key="1">
    <source>
        <dbReference type="ARBA" id="ARBA00022801"/>
    </source>
</evidence>
<name>I4D2X2_DESAJ</name>
<dbReference type="AlphaFoldDB" id="I4D2X2"/>
<proteinExistence type="predicted"/>
<dbReference type="KEGG" id="dai:Desaci_1108"/>
<evidence type="ECO:0000259" key="4">
    <source>
        <dbReference type="PROSITE" id="PS51910"/>
    </source>
</evidence>
<dbReference type="eggNOG" id="COG3858">
    <property type="taxonomic scope" value="Bacteria"/>
</dbReference>
<dbReference type="GO" id="GO:0008061">
    <property type="term" value="F:chitin binding"/>
    <property type="evidence" value="ECO:0007669"/>
    <property type="project" value="InterPro"/>
</dbReference>
<evidence type="ECO:0000256" key="2">
    <source>
        <dbReference type="ARBA" id="ARBA00023295"/>
    </source>
</evidence>
<dbReference type="InterPro" id="IPR029070">
    <property type="entry name" value="Chitinase_insertion_sf"/>
</dbReference>
<dbReference type="Proteomes" id="UP000002892">
    <property type="component" value="Chromosome"/>
</dbReference>
<organism evidence="5 6">
    <name type="scientific">Desulfosporosinus acidiphilus (strain DSM 22704 / JCM 16185 / SJ4)</name>
    <dbReference type="NCBI Taxonomy" id="646529"/>
    <lineage>
        <taxon>Bacteria</taxon>
        <taxon>Bacillati</taxon>
        <taxon>Bacillota</taxon>
        <taxon>Clostridia</taxon>
        <taxon>Eubacteriales</taxon>
        <taxon>Desulfitobacteriaceae</taxon>
        <taxon>Desulfosporosinus</taxon>
    </lineage>
</organism>
<dbReference type="InterPro" id="IPR011583">
    <property type="entry name" value="Chitinase_II/V-like_cat"/>
</dbReference>
<keyword evidence="3" id="KW-0732">Signal</keyword>
<dbReference type="PANTHER" id="PTHR46066">
    <property type="entry name" value="CHITINASE DOMAIN-CONTAINING PROTEIN 1 FAMILY MEMBER"/>
    <property type="match status" value="1"/>
</dbReference>
<keyword evidence="6" id="KW-1185">Reference proteome</keyword>
<dbReference type="InterPro" id="IPR001223">
    <property type="entry name" value="Glyco_hydro18_cat"/>
</dbReference>
<dbReference type="CDD" id="cd02874">
    <property type="entry name" value="GH18_CFLE_spore_hydrolase"/>
    <property type="match status" value="1"/>
</dbReference>
<keyword evidence="2" id="KW-0326">Glycosidase</keyword>
<dbReference type="STRING" id="646529.Desaci_1108"/>
<feature type="chain" id="PRO_5039161642" evidence="3">
    <location>
        <begin position="19"/>
        <end position="358"/>
    </location>
</feature>
<sequence length="358" mass="39251">MKRYLTLLLISFIILCQALVGCTGSKGQPPLAEASRKEALSSVVLGFYTDSQNAKESMLSNIKKLNEVAFFWYTFDGTGLIKRAGNVDLGLKATVQKDGVKAYALVHNMGAGGFNSQLAHQVLANGTSRSKFINNLVDLSIKEDWDGISIDLEKIPDNDRSNYSAFLDQLHTALKAKNKILNVSIPAKYQDDPNDLWTGAFDYTAVGQAADQIVLMTYEEHGIGTTQGPIASQGWVNRVIDFASSKIPKEKIIMGLPVYASDWASNSPTVPSYLTYAKATSIASGHKVSILYDRTQQVPHFAYTVGNVRHEVYLEDVRSLTAKLSLAKNTHLQGVAIWRLGIEDPALWTKVLEGYGKG</sequence>
<protein>
    <submittedName>
        <fullName evidence="5">Putative glycosyl hydrolase</fullName>
    </submittedName>
</protein>